<sequence>MGINQTKLDIPFGEVFEVYSNIDSETSTEDSEKYMQNLAKSFKLNVNSYSSGRNHIDKSNYEEEIDGTVELIDIYLSESKQYSFRGQDLQNIDSKRIIDEILQIKKNVDTILKDGINLNFLGHRQQEKTFQCTFVSFSVNKKGLIEYLTCHFTIQEYQLRYFLQDMYSAYFNNRICFEEDPKPLKFCEKYLENLKEQNISESAIENYYQIV</sequence>
<protein>
    <submittedName>
        <fullName evidence="1">Uncharacterized protein</fullName>
    </submittedName>
</protein>
<evidence type="ECO:0000313" key="1">
    <source>
        <dbReference type="EMBL" id="QBK85622.1"/>
    </source>
</evidence>
<dbReference type="EMBL" id="MK500327">
    <property type="protein sequence ID" value="QBK85622.1"/>
    <property type="molecule type" value="Genomic_DNA"/>
</dbReference>
<proteinExistence type="predicted"/>
<gene>
    <name evidence="1" type="ORF">LCMAC101_02170</name>
</gene>
<organism evidence="1">
    <name type="scientific">Marseillevirus LCMAC101</name>
    <dbReference type="NCBI Taxonomy" id="2506602"/>
    <lineage>
        <taxon>Viruses</taxon>
        <taxon>Varidnaviria</taxon>
        <taxon>Bamfordvirae</taxon>
        <taxon>Nucleocytoviricota</taxon>
        <taxon>Megaviricetes</taxon>
        <taxon>Pimascovirales</taxon>
        <taxon>Pimascovirales incertae sedis</taxon>
        <taxon>Marseilleviridae</taxon>
    </lineage>
</organism>
<reference evidence="1" key="1">
    <citation type="journal article" date="2019" name="MBio">
        <title>Virus Genomes from Deep Sea Sediments Expand the Ocean Megavirome and Support Independent Origins of Viral Gigantism.</title>
        <authorList>
            <person name="Backstrom D."/>
            <person name="Yutin N."/>
            <person name="Jorgensen S.L."/>
            <person name="Dharamshi J."/>
            <person name="Homa F."/>
            <person name="Zaremba-Niedwiedzka K."/>
            <person name="Spang A."/>
            <person name="Wolf Y.I."/>
            <person name="Koonin E.V."/>
            <person name="Ettema T.J."/>
        </authorList>
    </citation>
    <scope>NUCLEOTIDE SEQUENCE</scope>
</reference>
<name>A0A481YQZ0_9VIRU</name>
<accession>A0A481YQZ0</accession>